<dbReference type="InterPro" id="IPR020449">
    <property type="entry name" value="Tscrpt_reg_AraC-type_HTH"/>
</dbReference>
<dbReference type="InterPro" id="IPR035418">
    <property type="entry name" value="AraC-bd_2"/>
</dbReference>
<protein>
    <submittedName>
        <fullName evidence="6">AraC family transcriptional regulator</fullName>
    </submittedName>
</protein>
<organism evidence="6 9">
    <name type="scientific">Pseudomonas guariconensis</name>
    <dbReference type="NCBI Taxonomy" id="1288410"/>
    <lineage>
        <taxon>Bacteria</taxon>
        <taxon>Pseudomonadati</taxon>
        <taxon>Pseudomonadota</taxon>
        <taxon>Gammaproteobacteria</taxon>
        <taxon>Pseudomonadales</taxon>
        <taxon>Pseudomonadaceae</taxon>
        <taxon>Pseudomonas</taxon>
    </lineage>
</organism>
<dbReference type="InterPro" id="IPR018060">
    <property type="entry name" value="HTH_AraC"/>
</dbReference>
<sequence length="350" mass="38458">MCRSRRCHAPLVRSGAHASKQQEGDPKVFSGTPRKQIILRSRGLRSDAFGALFSQMFDNLYADSLALSDDIVISGVYGRHEGVSFRRMHYRGDCSITFGAPQDEITFVLPSAGRVVFEHGVETTGRPGMGLAIDKRAIRTLHFADDHAQCGMSIRRGLITERLAILLGRPVLQPIRFEPVVDLGVAAFQGIRALLELATGNAFDSLIHAGVLMPVRLQEMLVDAVLEAWPHNHSEALRRPSPQIAPRHVKLAMDYIRANPHSLSSGAELAALANVSLRALQQGFKRFVGASIVDYQRQVRLERAYEALARGESGSVSEVALRHGFSNAGRFSHYFQQAYGVSPAQVLRGV</sequence>
<evidence type="ECO:0000256" key="1">
    <source>
        <dbReference type="ARBA" id="ARBA00023015"/>
    </source>
</evidence>
<keyword evidence="3" id="KW-0804">Transcription</keyword>
<evidence type="ECO:0000313" key="9">
    <source>
        <dbReference type="Proteomes" id="UP000234878"/>
    </source>
</evidence>
<dbReference type="InterPro" id="IPR050204">
    <property type="entry name" value="AraC_XylS_family_regulators"/>
</dbReference>
<proteinExistence type="predicted"/>
<dbReference type="Proteomes" id="UP000234878">
    <property type="component" value="Unassembled WGS sequence"/>
</dbReference>
<keyword evidence="1" id="KW-0805">Transcription regulation</keyword>
<name>A0AAX0VW96_9PSED</name>
<evidence type="ECO:0000313" key="8">
    <source>
        <dbReference type="Proteomes" id="UP000234839"/>
    </source>
</evidence>
<evidence type="ECO:0000313" key="7">
    <source>
        <dbReference type="EMBL" id="PLV23163.1"/>
    </source>
</evidence>
<keyword evidence="8" id="KW-1185">Reference proteome</keyword>
<dbReference type="EMBL" id="PJCP01000013">
    <property type="protein sequence ID" value="PLV23163.1"/>
    <property type="molecule type" value="Genomic_DNA"/>
</dbReference>
<dbReference type="GO" id="GO:0043565">
    <property type="term" value="F:sequence-specific DNA binding"/>
    <property type="evidence" value="ECO:0007669"/>
    <property type="project" value="InterPro"/>
</dbReference>
<dbReference type="InterPro" id="IPR009057">
    <property type="entry name" value="Homeodomain-like_sf"/>
</dbReference>
<evidence type="ECO:0000259" key="5">
    <source>
        <dbReference type="PROSITE" id="PS01124"/>
    </source>
</evidence>
<evidence type="ECO:0000256" key="3">
    <source>
        <dbReference type="ARBA" id="ARBA00023163"/>
    </source>
</evidence>
<evidence type="ECO:0000256" key="2">
    <source>
        <dbReference type="ARBA" id="ARBA00023125"/>
    </source>
</evidence>
<dbReference type="EMBL" id="PJCQ01000013">
    <property type="protein sequence ID" value="PLV18338.1"/>
    <property type="molecule type" value="Genomic_DNA"/>
</dbReference>
<comment type="caution">
    <text evidence="6">The sequence shown here is derived from an EMBL/GenBank/DDBJ whole genome shotgun (WGS) entry which is preliminary data.</text>
</comment>
<dbReference type="GO" id="GO:0003700">
    <property type="term" value="F:DNA-binding transcription factor activity"/>
    <property type="evidence" value="ECO:0007669"/>
    <property type="project" value="InterPro"/>
</dbReference>
<accession>A0AAX0VW96</accession>
<dbReference type="Gene3D" id="1.10.10.60">
    <property type="entry name" value="Homeodomain-like"/>
    <property type="match status" value="1"/>
</dbReference>
<dbReference type="PANTHER" id="PTHR46796:SF12">
    <property type="entry name" value="HTH-TYPE DNA-BINDING TRANSCRIPTIONAL ACTIVATOR EUTR"/>
    <property type="match status" value="1"/>
</dbReference>
<dbReference type="SUPFAM" id="SSF46689">
    <property type="entry name" value="Homeodomain-like"/>
    <property type="match status" value="2"/>
</dbReference>
<dbReference type="Proteomes" id="UP000234839">
    <property type="component" value="Unassembled WGS sequence"/>
</dbReference>
<dbReference type="PANTHER" id="PTHR46796">
    <property type="entry name" value="HTH-TYPE TRANSCRIPTIONAL ACTIVATOR RHAS-RELATED"/>
    <property type="match status" value="1"/>
</dbReference>
<dbReference type="PRINTS" id="PR00032">
    <property type="entry name" value="HTHARAC"/>
</dbReference>
<evidence type="ECO:0000313" key="6">
    <source>
        <dbReference type="EMBL" id="PLV18338.1"/>
    </source>
</evidence>
<comment type="function">
    <text evidence="4">Regulatory protein of the TOL plasmid xyl operons. XylS activates the xylXYZLTEGFJQKIH operon required for the degradation of toluene, m-xylene and p-xylene.</text>
</comment>
<dbReference type="AlphaFoldDB" id="A0AAX0VW96"/>
<dbReference type="SMART" id="SM00342">
    <property type="entry name" value="HTH_ARAC"/>
    <property type="match status" value="1"/>
</dbReference>
<dbReference type="PROSITE" id="PS01124">
    <property type="entry name" value="HTH_ARAC_FAMILY_2"/>
    <property type="match status" value="1"/>
</dbReference>
<dbReference type="Pfam" id="PF14525">
    <property type="entry name" value="AraC_binding_2"/>
    <property type="match status" value="1"/>
</dbReference>
<feature type="domain" description="HTH araC/xylS-type" evidence="5">
    <location>
        <begin position="250"/>
        <end position="349"/>
    </location>
</feature>
<gene>
    <name evidence="6" type="ORF">CXG49_14720</name>
    <name evidence="7" type="ORF">CXG53_16090</name>
</gene>
<dbReference type="Pfam" id="PF12833">
    <property type="entry name" value="HTH_18"/>
    <property type="match status" value="1"/>
</dbReference>
<reference evidence="8 9" key="1">
    <citation type="submission" date="2017-12" db="EMBL/GenBank/DDBJ databases">
        <title>Detection of the carbapenemase gene blaVIM-5 in members of the Pseudomonas putida group isolated from polluted Nigerian wetlands.</title>
        <authorList>
            <person name="Adelowo O."/>
            <person name="Vollmers J."/>
            <person name="Maeusezahl I."/>
            <person name="Kaster A.-K."/>
            <person name="Mueller J.A."/>
        </authorList>
    </citation>
    <scope>NUCLEOTIDE SEQUENCE [LARGE SCALE GENOMIC DNA]</scope>
    <source>
        <strain evidence="7 8">MR119</strain>
        <strain evidence="6 9">MR144</strain>
    </source>
</reference>
<evidence type="ECO:0000256" key="4">
    <source>
        <dbReference type="ARBA" id="ARBA00037345"/>
    </source>
</evidence>
<keyword evidence="2" id="KW-0238">DNA-binding</keyword>